<dbReference type="PANTHER" id="PTHR36492:SF2">
    <property type="entry name" value="[ACYL-CARRIER-PROTEIN] PHOSPHODIESTERASE PPTH"/>
    <property type="match status" value="1"/>
</dbReference>
<dbReference type="Pfam" id="PF00149">
    <property type="entry name" value="Metallophos"/>
    <property type="match status" value="1"/>
</dbReference>
<comment type="caution">
    <text evidence="2">The sequence shown here is derived from an EMBL/GenBank/DDBJ whole genome shotgun (WGS) entry which is preliminary data.</text>
</comment>
<feature type="domain" description="Calcineurin-like phosphoesterase" evidence="1">
    <location>
        <begin position="6"/>
        <end position="239"/>
    </location>
</feature>
<dbReference type="OrthoDB" id="9013891at2"/>
<dbReference type="SUPFAM" id="SSF56300">
    <property type="entry name" value="Metallo-dependent phosphatases"/>
    <property type="match status" value="1"/>
</dbReference>
<dbReference type="EMBL" id="QKYN01000118">
    <property type="protein sequence ID" value="RAG82242.1"/>
    <property type="molecule type" value="Genomic_DNA"/>
</dbReference>
<keyword evidence="3" id="KW-1185">Reference proteome</keyword>
<name>A0A2X0IBA7_9ACTN</name>
<organism evidence="2 3">
    <name type="scientific">Streptacidiphilus pinicola</name>
    <dbReference type="NCBI Taxonomy" id="2219663"/>
    <lineage>
        <taxon>Bacteria</taxon>
        <taxon>Bacillati</taxon>
        <taxon>Actinomycetota</taxon>
        <taxon>Actinomycetes</taxon>
        <taxon>Kitasatosporales</taxon>
        <taxon>Streptomycetaceae</taxon>
        <taxon>Streptacidiphilus</taxon>
    </lineage>
</organism>
<dbReference type="RefSeq" id="WP_111505724.1">
    <property type="nucleotide sequence ID" value="NZ_QKYN01000118.1"/>
</dbReference>
<evidence type="ECO:0000259" key="1">
    <source>
        <dbReference type="Pfam" id="PF00149"/>
    </source>
</evidence>
<dbReference type="InterPro" id="IPR029052">
    <property type="entry name" value="Metallo-depent_PP-like"/>
</dbReference>
<reference evidence="2 3" key="1">
    <citation type="submission" date="2018-06" db="EMBL/GenBank/DDBJ databases">
        <title>Streptacidiphilus pinicola sp. nov., isolated from pine grove soil.</title>
        <authorList>
            <person name="Roh S.G."/>
            <person name="Park S."/>
            <person name="Kim M.-K."/>
            <person name="Yun B.-R."/>
            <person name="Park J."/>
            <person name="Kim M.J."/>
            <person name="Kim Y.S."/>
            <person name="Kim S.B."/>
        </authorList>
    </citation>
    <scope>NUCLEOTIDE SEQUENCE [LARGE SCALE GENOMIC DNA]</scope>
    <source>
        <strain evidence="2 3">MMS16-CNU450</strain>
    </source>
</reference>
<sequence length="284" mass="31457">MTERSLLAVSDLHVRHQENRRVVERLAPRAPGDWLLVAGDVGEAVADVEWALGRLAGRFEKVVWVPGNHELWTPSGDPVQLRGDDRYRLLVDLCRGLGVVTPEDPYPVWDGPGGPVVVAPLFVLYDYSFRSTAAHDVAQALAAAADALVVSADEAMLHPHPYASRQEWCRARLAFTEARLETVDPTLPTVLVNHFPLVRTPTGLLRHPEVALWCGTEATADWPRRFRAAAVVYGHLHMPGLFLEDGVPHYEVSLGYPREWRHHGDGARLPVSVLPAARTSGRPR</sequence>
<dbReference type="CDD" id="cd00838">
    <property type="entry name" value="MPP_superfamily"/>
    <property type="match status" value="1"/>
</dbReference>
<dbReference type="PANTHER" id="PTHR36492">
    <property type="match status" value="1"/>
</dbReference>
<gene>
    <name evidence="2" type="ORF">DN069_28415</name>
</gene>
<protein>
    <submittedName>
        <fullName evidence="2">Metallophosphoesterase</fullName>
    </submittedName>
</protein>
<dbReference type="Gene3D" id="3.60.21.10">
    <property type="match status" value="1"/>
</dbReference>
<accession>A0A2X0IBA7</accession>
<dbReference type="AlphaFoldDB" id="A0A2X0IBA7"/>
<evidence type="ECO:0000313" key="2">
    <source>
        <dbReference type="EMBL" id="RAG82242.1"/>
    </source>
</evidence>
<dbReference type="InterPro" id="IPR004843">
    <property type="entry name" value="Calcineurin-like_PHP"/>
</dbReference>
<dbReference type="InterPro" id="IPR052963">
    <property type="entry name" value="Pantetheine_PDE"/>
</dbReference>
<dbReference type="GO" id="GO:0016787">
    <property type="term" value="F:hydrolase activity"/>
    <property type="evidence" value="ECO:0007669"/>
    <property type="project" value="InterPro"/>
</dbReference>
<proteinExistence type="predicted"/>
<evidence type="ECO:0000313" key="3">
    <source>
        <dbReference type="Proteomes" id="UP000248889"/>
    </source>
</evidence>
<dbReference type="Proteomes" id="UP000248889">
    <property type="component" value="Unassembled WGS sequence"/>
</dbReference>